<dbReference type="OMA" id="NHEAISH"/>
<protein>
    <recommendedName>
        <fullName evidence="3">Keratin</fullName>
    </recommendedName>
</protein>
<organism evidence="1 2">
    <name type="scientific">Podarcis muralis</name>
    <name type="common">Wall lizard</name>
    <name type="synonym">Lacerta muralis</name>
    <dbReference type="NCBI Taxonomy" id="64176"/>
    <lineage>
        <taxon>Eukaryota</taxon>
        <taxon>Metazoa</taxon>
        <taxon>Chordata</taxon>
        <taxon>Craniata</taxon>
        <taxon>Vertebrata</taxon>
        <taxon>Euteleostomi</taxon>
        <taxon>Lepidosauria</taxon>
        <taxon>Squamata</taxon>
        <taxon>Bifurcata</taxon>
        <taxon>Unidentata</taxon>
        <taxon>Episquamata</taxon>
        <taxon>Laterata</taxon>
        <taxon>Lacertibaenia</taxon>
        <taxon>Lacertidae</taxon>
        <taxon>Podarcis</taxon>
    </lineage>
</organism>
<dbReference type="GO" id="GO:0005882">
    <property type="term" value="C:intermediate filament"/>
    <property type="evidence" value="ECO:0007669"/>
    <property type="project" value="InterPro"/>
</dbReference>
<dbReference type="Pfam" id="PF02422">
    <property type="entry name" value="Keratin"/>
    <property type="match status" value="1"/>
</dbReference>
<evidence type="ECO:0000313" key="1">
    <source>
        <dbReference type="Ensembl" id="ENSPMRP00000027988.1"/>
    </source>
</evidence>
<dbReference type="GeneTree" id="ENSGT00950000185042"/>
<name>A0A670JSF2_PODMU</name>
<reference evidence="1 2" key="1">
    <citation type="journal article" date="2019" name="Proc. Natl. Acad. Sci. U.S.A.">
        <title>Regulatory changes in pterin and carotenoid genes underlie balanced color polymorphisms in the wall lizard.</title>
        <authorList>
            <person name="Andrade P."/>
            <person name="Pinho C."/>
            <person name="Perez I de Lanuza G."/>
            <person name="Afonso S."/>
            <person name="Brejcha J."/>
            <person name="Rubin C.J."/>
            <person name="Wallerman O."/>
            <person name="Pereira P."/>
            <person name="Sabatino S.J."/>
            <person name="Bellati A."/>
            <person name="Pellitteri-Rosa D."/>
            <person name="Bosakova Z."/>
            <person name="Bunikis I."/>
            <person name="Carretero M.A."/>
            <person name="Feiner N."/>
            <person name="Marsik P."/>
            <person name="Pauperio F."/>
            <person name="Salvi D."/>
            <person name="Soler L."/>
            <person name="While G.M."/>
            <person name="Uller T."/>
            <person name="Font E."/>
            <person name="Andersson L."/>
            <person name="Carneiro M."/>
        </authorList>
    </citation>
    <scope>NUCLEOTIDE SEQUENCE</scope>
</reference>
<sequence>MTVLNLHCQRHFTSNCQLLGIATTIPAKMAHRNAAGHNECYAQCPASTVTIQPPPFILNIPGPALYCPDQPLAIEQSNPCVGAGGGYGGGNHSLYATGGSNLCHLYSRALPSSNYSYSCYRY</sequence>
<dbReference type="InterPro" id="IPR003461">
    <property type="entry name" value="Keratin"/>
</dbReference>
<dbReference type="GO" id="GO:0005200">
    <property type="term" value="F:structural constituent of cytoskeleton"/>
    <property type="evidence" value="ECO:0007669"/>
    <property type="project" value="InterPro"/>
</dbReference>
<keyword evidence="2" id="KW-1185">Reference proteome</keyword>
<dbReference type="AlphaFoldDB" id="A0A670JSF2"/>
<evidence type="ECO:0008006" key="3">
    <source>
        <dbReference type="Google" id="ProtNLM"/>
    </source>
</evidence>
<dbReference type="Proteomes" id="UP000472272">
    <property type="component" value="Chromosome 16"/>
</dbReference>
<reference evidence="1" key="2">
    <citation type="submission" date="2025-08" db="UniProtKB">
        <authorList>
            <consortium name="Ensembl"/>
        </authorList>
    </citation>
    <scope>IDENTIFICATION</scope>
</reference>
<dbReference type="Ensembl" id="ENSPMRT00000029688.1">
    <property type="protein sequence ID" value="ENSPMRP00000027988.1"/>
    <property type="gene ID" value="ENSPMRG00000018065.1"/>
</dbReference>
<proteinExistence type="predicted"/>
<accession>A0A670JSF2</accession>
<evidence type="ECO:0000313" key="2">
    <source>
        <dbReference type="Proteomes" id="UP000472272"/>
    </source>
</evidence>
<reference evidence="1" key="3">
    <citation type="submission" date="2025-09" db="UniProtKB">
        <authorList>
            <consortium name="Ensembl"/>
        </authorList>
    </citation>
    <scope>IDENTIFICATION</scope>
</reference>